<feature type="domain" description="C2H2-type" evidence="11">
    <location>
        <begin position="214"/>
        <end position="241"/>
    </location>
</feature>
<reference evidence="12" key="1">
    <citation type="submission" date="2013-07" db="EMBL/GenBank/DDBJ databases">
        <authorList>
            <person name="Geib S."/>
        </authorList>
    </citation>
    <scope>NUCLEOTIDE SEQUENCE</scope>
</reference>
<evidence type="ECO:0000256" key="5">
    <source>
        <dbReference type="ARBA" id="ARBA00022833"/>
    </source>
</evidence>
<dbReference type="OrthoDB" id="9411774at2759"/>
<name>W8C9Z9_CERCA</name>
<comment type="subcellular location">
    <subcellularLocation>
        <location evidence="1">Nucleus</location>
    </subcellularLocation>
</comment>
<dbReference type="InterPro" id="IPR050636">
    <property type="entry name" value="C2H2-ZF_domain-containing"/>
</dbReference>
<keyword evidence="6" id="KW-0805">Transcription regulation</keyword>
<gene>
    <name evidence="12" type="primary">ZN595</name>
</gene>
<dbReference type="GO" id="GO:0003677">
    <property type="term" value="F:DNA binding"/>
    <property type="evidence" value="ECO:0007669"/>
    <property type="project" value="UniProtKB-KW"/>
</dbReference>
<dbReference type="GO" id="GO:0005634">
    <property type="term" value="C:nucleus"/>
    <property type="evidence" value="ECO:0007669"/>
    <property type="project" value="UniProtKB-SubCell"/>
</dbReference>
<evidence type="ECO:0000256" key="6">
    <source>
        <dbReference type="ARBA" id="ARBA00023015"/>
    </source>
</evidence>
<dbReference type="SUPFAM" id="SSF57667">
    <property type="entry name" value="beta-beta-alpha zinc fingers"/>
    <property type="match status" value="3"/>
</dbReference>
<evidence type="ECO:0000256" key="3">
    <source>
        <dbReference type="ARBA" id="ARBA00022737"/>
    </source>
</evidence>
<keyword evidence="9" id="KW-0539">Nucleus</keyword>
<evidence type="ECO:0000256" key="8">
    <source>
        <dbReference type="ARBA" id="ARBA00023163"/>
    </source>
</evidence>
<dbReference type="Pfam" id="PF13912">
    <property type="entry name" value="zf-C2H2_6"/>
    <property type="match status" value="1"/>
</dbReference>
<evidence type="ECO:0000256" key="9">
    <source>
        <dbReference type="ARBA" id="ARBA00023242"/>
    </source>
</evidence>
<proteinExistence type="evidence at transcript level"/>
<evidence type="ECO:0000313" key="12">
    <source>
        <dbReference type="EMBL" id="JAC04847.1"/>
    </source>
</evidence>
<feature type="domain" description="C2H2-type" evidence="11">
    <location>
        <begin position="298"/>
        <end position="326"/>
    </location>
</feature>
<protein>
    <submittedName>
        <fullName evidence="12">Zinc finger protein 595</fullName>
    </submittedName>
</protein>
<reference evidence="12" key="2">
    <citation type="journal article" date="2014" name="BMC Genomics">
        <title>A genomic perspective to assessing quality of mass-reared SIT flies used in Mediterranean fruit fly (Ceratitis capitata) eradication in California.</title>
        <authorList>
            <person name="Calla B."/>
            <person name="Hall B."/>
            <person name="Hou S."/>
            <person name="Geib S.M."/>
        </authorList>
    </citation>
    <scope>NUCLEOTIDE SEQUENCE</scope>
</reference>
<evidence type="ECO:0000256" key="1">
    <source>
        <dbReference type="ARBA" id="ARBA00004123"/>
    </source>
</evidence>
<feature type="domain" description="C2H2-type" evidence="11">
    <location>
        <begin position="242"/>
        <end position="269"/>
    </location>
</feature>
<keyword evidence="5" id="KW-0862">Zinc</keyword>
<feature type="domain" description="C2H2-type" evidence="11">
    <location>
        <begin position="331"/>
        <end position="359"/>
    </location>
</feature>
<dbReference type="PANTHER" id="PTHR47772">
    <property type="entry name" value="ZINC FINGER PROTEIN 200"/>
    <property type="match status" value="1"/>
</dbReference>
<dbReference type="EMBL" id="GAMC01001709">
    <property type="protein sequence ID" value="JAC04847.1"/>
    <property type="molecule type" value="mRNA"/>
</dbReference>
<dbReference type="SMART" id="SM00355">
    <property type="entry name" value="ZnF_C2H2"/>
    <property type="match status" value="7"/>
</dbReference>
<dbReference type="PANTHER" id="PTHR47772:SF13">
    <property type="entry name" value="GASTRULA ZINC FINGER PROTEIN XLCGF49.1-LIKE-RELATED"/>
    <property type="match status" value="1"/>
</dbReference>
<dbReference type="PROSITE" id="PS00028">
    <property type="entry name" value="ZINC_FINGER_C2H2_1"/>
    <property type="match status" value="6"/>
</dbReference>
<dbReference type="Pfam" id="PF00096">
    <property type="entry name" value="zf-C2H2"/>
    <property type="match status" value="2"/>
</dbReference>
<dbReference type="FunFam" id="3.30.160.60:FF:000045">
    <property type="entry name" value="ZFP69 zinc finger protein B"/>
    <property type="match status" value="1"/>
</dbReference>
<dbReference type="InterPro" id="IPR013087">
    <property type="entry name" value="Znf_C2H2_type"/>
</dbReference>
<keyword evidence="4 10" id="KW-0863">Zinc-finger</keyword>
<dbReference type="InterPro" id="IPR036236">
    <property type="entry name" value="Znf_C2H2_sf"/>
</dbReference>
<feature type="domain" description="C2H2-type" evidence="11">
    <location>
        <begin position="270"/>
        <end position="297"/>
    </location>
</feature>
<keyword evidence="8" id="KW-0804">Transcription</keyword>
<feature type="domain" description="C2H2-type" evidence="11">
    <location>
        <begin position="360"/>
        <end position="388"/>
    </location>
</feature>
<dbReference type="PROSITE" id="PS50157">
    <property type="entry name" value="ZINC_FINGER_C2H2_2"/>
    <property type="match status" value="6"/>
</dbReference>
<keyword evidence="3" id="KW-0677">Repeat</keyword>
<evidence type="ECO:0000256" key="10">
    <source>
        <dbReference type="PROSITE-ProRule" id="PRU00042"/>
    </source>
</evidence>
<sequence>MLKILPTLPNFGNYKNTNSKCAEIHYQSSIFSILCIKCGMETISYADFCEHFNKHMLEYNNKLSESEEITISNVSINESCFRGKHDPLKIEVNNQTEDSALALNLLKDDKEETERHYIYHKKYIVDFEINDKEVLEDHIKLENFEVNFNTPSENFDVAQQMSLDTENTTESKAGRLTDNNQEIGSEDIDWKKSYAPNLLKKSTKRPYKTRNTPNMCTYCGKTFRRRLQLDTHLNIHTGSKPHQCEICGRQFRAETTLARHRSTHEQREVFNCKFCANTFTRRAALLSHELRHTQKRHIPCDECEKLFYTINQMDTHKRKVHNKSDDASLPYKCSLCVKRYRSASMLSTHKYKKHYKTAKISCEQCGKKFIDEAQLDSHKTMMHAILRITNKPSIIS</sequence>
<evidence type="ECO:0000256" key="7">
    <source>
        <dbReference type="ARBA" id="ARBA00023125"/>
    </source>
</evidence>
<keyword evidence="2" id="KW-0479">Metal-binding</keyword>
<organism evidence="12">
    <name type="scientific">Ceratitis capitata</name>
    <name type="common">Mediterranean fruit fly</name>
    <name type="synonym">Tephritis capitata</name>
    <dbReference type="NCBI Taxonomy" id="7213"/>
    <lineage>
        <taxon>Eukaryota</taxon>
        <taxon>Metazoa</taxon>
        <taxon>Ecdysozoa</taxon>
        <taxon>Arthropoda</taxon>
        <taxon>Hexapoda</taxon>
        <taxon>Insecta</taxon>
        <taxon>Pterygota</taxon>
        <taxon>Neoptera</taxon>
        <taxon>Endopterygota</taxon>
        <taxon>Diptera</taxon>
        <taxon>Brachycera</taxon>
        <taxon>Muscomorpha</taxon>
        <taxon>Tephritoidea</taxon>
        <taxon>Tephritidae</taxon>
        <taxon>Ceratitis</taxon>
        <taxon>Ceratitis</taxon>
    </lineage>
</organism>
<dbReference type="GO" id="GO:0008270">
    <property type="term" value="F:zinc ion binding"/>
    <property type="evidence" value="ECO:0007669"/>
    <property type="project" value="UniProtKB-KW"/>
</dbReference>
<dbReference type="AlphaFoldDB" id="W8C9Z9"/>
<evidence type="ECO:0000256" key="4">
    <source>
        <dbReference type="ARBA" id="ARBA00022771"/>
    </source>
</evidence>
<evidence type="ECO:0000259" key="11">
    <source>
        <dbReference type="PROSITE" id="PS50157"/>
    </source>
</evidence>
<accession>W8C9Z9</accession>
<evidence type="ECO:0000256" key="2">
    <source>
        <dbReference type="ARBA" id="ARBA00022723"/>
    </source>
</evidence>
<dbReference type="FunFam" id="3.30.160.60:FF:000624">
    <property type="entry name" value="zinc finger protein 697"/>
    <property type="match status" value="1"/>
</dbReference>
<dbReference type="Gene3D" id="3.30.160.60">
    <property type="entry name" value="Classic Zinc Finger"/>
    <property type="match status" value="4"/>
</dbReference>
<keyword evidence="7" id="KW-0238">DNA-binding</keyword>